<comment type="caution">
    <text evidence="7">The sequence shown here is derived from an EMBL/GenBank/DDBJ whole genome shotgun (WGS) entry which is preliminary data.</text>
</comment>
<dbReference type="PANTHER" id="PTHR30474">
    <property type="entry name" value="CELL CYCLE PROTEIN"/>
    <property type="match status" value="1"/>
</dbReference>
<feature type="transmembrane region" description="Helical" evidence="6">
    <location>
        <begin position="316"/>
        <end position="332"/>
    </location>
</feature>
<dbReference type="EMBL" id="BMDD01000008">
    <property type="protein sequence ID" value="GGH86804.1"/>
    <property type="molecule type" value="Genomic_DNA"/>
</dbReference>
<evidence type="ECO:0000313" key="7">
    <source>
        <dbReference type="EMBL" id="GGH86804.1"/>
    </source>
</evidence>
<evidence type="ECO:0000256" key="4">
    <source>
        <dbReference type="ARBA" id="ARBA00022989"/>
    </source>
</evidence>
<feature type="transmembrane region" description="Helical" evidence="6">
    <location>
        <begin position="72"/>
        <end position="90"/>
    </location>
</feature>
<feature type="transmembrane region" description="Helical" evidence="6">
    <location>
        <begin position="352"/>
        <end position="372"/>
    </location>
</feature>
<name>A0ABQ2A9B3_9BACL</name>
<feature type="transmembrane region" description="Helical" evidence="6">
    <location>
        <begin position="47"/>
        <end position="65"/>
    </location>
</feature>
<dbReference type="Pfam" id="PF01098">
    <property type="entry name" value="FTSW_RODA_SPOVE"/>
    <property type="match status" value="1"/>
</dbReference>
<comment type="subcellular location">
    <subcellularLocation>
        <location evidence="1">Membrane</location>
        <topology evidence="1">Multi-pass membrane protein</topology>
    </subcellularLocation>
</comment>
<feature type="transmembrane region" description="Helical" evidence="6">
    <location>
        <begin position="137"/>
        <end position="155"/>
    </location>
</feature>
<keyword evidence="3" id="KW-0133">Cell shape</keyword>
<keyword evidence="7" id="KW-0132">Cell division</keyword>
<dbReference type="RefSeq" id="WP_172247729.1">
    <property type="nucleotide sequence ID" value="NZ_BMDD01000008.1"/>
</dbReference>
<dbReference type="InterPro" id="IPR001182">
    <property type="entry name" value="FtsW/RodA"/>
</dbReference>
<keyword evidence="5 6" id="KW-0472">Membrane</keyword>
<evidence type="ECO:0000256" key="1">
    <source>
        <dbReference type="ARBA" id="ARBA00004141"/>
    </source>
</evidence>
<evidence type="ECO:0000256" key="6">
    <source>
        <dbReference type="SAM" id="Phobius"/>
    </source>
</evidence>
<keyword evidence="7" id="KW-0131">Cell cycle</keyword>
<feature type="transmembrane region" description="Helical" evidence="6">
    <location>
        <begin position="285"/>
        <end position="309"/>
    </location>
</feature>
<feature type="transmembrane region" description="Helical" evidence="6">
    <location>
        <begin position="110"/>
        <end position="128"/>
    </location>
</feature>
<dbReference type="GO" id="GO:0051301">
    <property type="term" value="P:cell division"/>
    <property type="evidence" value="ECO:0007669"/>
    <property type="project" value="UniProtKB-KW"/>
</dbReference>
<dbReference type="Proteomes" id="UP000605427">
    <property type="component" value="Unassembled WGS sequence"/>
</dbReference>
<feature type="transmembrane region" description="Helical" evidence="6">
    <location>
        <begin position="7"/>
        <end position="27"/>
    </location>
</feature>
<keyword evidence="4 6" id="KW-1133">Transmembrane helix</keyword>
<sequence>MLGKIKNIDWTIVVILLMLAGICIPVIHSAVSSGSNAKMAGSETLMAVYYVLGFVALFIITFVDYRLLVKYALYLYIFGIGVLMLVWSPLSSEGINGANGWIRVLGVSVQPAELFKLILIIGIGAFLARKQTAKLGFWRDVLPIVLVAVVPFMIVIAQNDLGNALCYAIILAALLWIGNIKYTHVLIFGVLAGSVLYGGITAYRSFRTEIEEFMKIHMPSQKHYLVRLDPILMPDAAGDSYHAERALESIASGGMLGKGYMAGDLSSKVPYTYADSIITVIGEEFGFVGMAFLLLLYFILIHRMIVIALECRDRSGPFIIVGIVAMFLYQIFENIGMNIGIMPITGITLPFISYGGTSLLINMASMGIVMSIHVHNQEAIKMEDRLQTDHLDELGKEAEYKSRGFKWPSLGLGRARASREKSK</sequence>
<dbReference type="PANTHER" id="PTHR30474:SF1">
    <property type="entry name" value="PEPTIDOGLYCAN GLYCOSYLTRANSFERASE MRDB"/>
    <property type="match status" value="1"/>
</dbReference>
<dbReference type="PROSITE" id="PS00428">
    <property type="entry name" value="FTSW_RODA_SPOVE"/>
    <property type="match status" value="1"/>
</dbReference>
<accession>A0ABQ2A9B3</accession>
<feature type="transmembrane region" description="Helical" evidence="6">
    <location>
        <begin position="185"/>
        <end position="206"/>
    </location>
</feature>
<reference evidence="8" key="1">
    <citation type="journal article" date="2019" name="Int. J. Syst. Evol. Microbiol.">
        <title>The Global Catalogue of Microorganisms (GCM) 10K type strain sequencing project: providing services to taxonomists for standard genome sequencing and annotation.</title>
        <authorList>
            <consortium name="The Broad Institute Genomics Platform"/>
            <consortium name="The Broad Institute Genome Sequencing Center for Infectious Disease"/>
            <person name="Wu L."/>
            <person name="Ma J."/>
        </authorList>
    </citation>
    <scope>NUCLEOTIDE SEQUENCE [LARGE SCALE GENOMIC DNA]</scope>
    <source>
        <strain evidence="8">CCM 8702</strain>
    </source>
</reference>
<keyword evidence="8" id="KW-1185">Reference proteome</keyword>
<dbReference type="InterPro" id="IPR018365">
    <property type="entry name" value="Cell_cycle_FtsW-rel_CS"/>
</dbReference>
<evidence type="ECO:0000313" key="8">
    <source>
        <dbReference type="Proteomes" id="UP000605427"/>
    </source>
</evidence>
<evidence type="ECO:0000256" key="5">
    <source>
        <dbReference type="ARBA" id="ARBA00023136"/>
    </source>
</evidence>
<organism evidence="7 8">
    <name type="scientific">Saccharibacillus endophyticus</name>
    <dbReference type="NCBI Taxonomy" id="2060666"/>
    <lineage>
        <taxon>Bacteria</taxon>
        <taxon>Bacillati</taxon>
        <taxon>Bacillota</taxon>
        <taxon>Bacilli</taxon>
        <taxon>Bacillales</taxon>
        <taxon>Paenibacillaceae</taxon>
        <taxon>Saccharibacillus</taxon>
    </lineage>
</organism>
<proteinExistence type="predicted"/>
<keyword evidence="2 6" id="KW-0812">Transmembrane</keyword>
<protein>
    <submittedName>
        <fullName evidence="7">Cell division protein FtsW</fullName>
    </submittedName>
</protein>
<evidence type="ECO:0000256" key="3">
    <source>
        <dbReference type="ARBA" id="ARBA00022960"/>
    </source>
</evidence>
<evidence type="ECO:0000256" key="2">
    <source>
        <dbReference type="ARBA" id="ARBA00022692"/>
    </source>
</evidence>
<gene>
    <name evidence="7" type="ORF">GCM10007362_47430</name>
</gene>
<feature type="transmembrane region" description="Helical" evidence="6">
    <location>
        <begin position="161"/>
        <end position="178"/>
    </location>
</feature>